<dbReference type="Proteomes" id="UP000237718">
    <property type="component" value="Unassembled WGS sequence"/>
</dbReference>
<dbReference type="AlphaFoldDB" id="A0A2T1AI96"/>
<evidence type="ECO:0000313" key="2">
    <source>
        <dbReference type="Proteomes" id="UP000237718"/>
    </source>
</evidence>
<evidence type="ECO:0000313" key="1">
    <source>
        <dbReference type="EMBL" id="PRZ48329.1"/>
    </source>
</evidence>
<accession>A0A2T1AI96</accession>
<proteinExistence type="predicted"/>
<organism evidence="1 2">
    <name type="scientific">Tritonibacter scottomollicae</name>
    <name type="common">Epibacterium scottomollicae</name>
    <dbReference type="NCBI Taxonomy" id="483013"/>
    <lineage>
        <taxon>Bacteria</taxon>
        <taxon>Pseudomonadati</taxon>
        <taxon>Pseudomonadota</taxon>
        <taxon>Alphaproteobacteria</taxon>
        <taxon>Rhodobacterales</taxon>
        <taxon>Paracoccaceae</taxon>
        <taxon>Tritonibacter</taxon>
    </lineage>
</organism>
<sequence>MAMTPQEIEASLARAFSHYAARQRRAGLVLGNRLAVLKNEAGLARIHGAEFEAMARRQMEVADTRMRVNVQSDHPVVAVKQEAT</sequence>
<reference evidence="1 2" key="1">
    <citation type="submission" date="2018-03" db="EMBL/GenBank/DDBJ databases">
        <title>Genomic Encyclopedia of Archaeal and Bacterial Type Strains, Phase II (KMG-II): from individual species to whole genera.</title>
        <authorList>
            <person name="Goeker M."/>
        </authorList>
    </citation>
    <scope>NUCLEOTIDE SEQUENCE [LARGE SCALE GENOMIC DNA]</scope>
    <source>
        <strain evidence="1 2">DSM 25328</strain>
    </source>
</reference>
<protein>
    <submittedName>
        <fullName evidence="1">Uncharacterized protein</fullName>
    </submittedName>
</protein>
<dbReference type="EMBL" id="PVUF01000004">
    <property type="protein sequence ID" value="PRZ48329.1"/>
    <property type="molecule type" value="Genomic_DNA"/>
</dbReference>
<name>A0A2T1AI96_TRISK</name>
<dbReference type="OrthoDB" id="7863417at2"/>
<comment type="caution">
    <text evidence="1">The sequence shown here is derived from an EMBL/GenBank/DDBJ whole genome shotgun (WGS) entry which is preliminary data.</text>
</comment>
<dbReference type="RefSeq" id="WP_106163272.1">
    <property type="nucleotide sequence ID" value="NZ_PVUF01000004.1"/>
</dbReference>
<gene>
    <name evidence="1" type="ORF">CLV89_104157</name>
</gene>